<name>A0A0E9SC16_ANGAN</name>
<feature type="transmembrane region" description="Helical" evidence="1">
    <location>
        <begin position="21"/>
        <end position="42"/>
    </location>
</feature>
<keyword evidence="1" id="KW-1133">Transmembrane helix</keyword>
<dbReference type="AlphaFoldDB" id="A0A0E9SC16"/>
<evidence type="ECO:0000256" key="1">
    <source>
        <dbReference type="SAM" id="Phobius"/>
    </source>
</evidence>
<proteinExistence type="predicted"/>
<protein>
    <submittedName>
        <fullName evidence="2">Uncharacterized protein</fullName>
    </submittedName>
</protein>
<keyword evidence="1" id="KW-0472">Membrane</keyword>
<reference evidence="2" key="2">
    <citation type="journal article" date="2015" name="Fish Shellfish Immunol.">
        <title>Early steps in the European eel (Anguilla anguilla)-Vibrio vulnificus interaction in the gills: Role of the RtxA13 toxin.</title>
        <authorList>
            <person name="Callol A."/>
            <person name="Pajuelo D."/>
            <person name="Ebbesson L."/>
            <person name="Teles M."/>
            <person name="MacKenzie S."/>
            <person name="Amaro C."/>
        </authorList>
    </citation>
    <scope>NUCLEOTIDE SEQUENCE</scope>
</reference>
<organism evidence="2">
    <name type="scientific">Anguilla anguilla</name>
    <name type="common">European freshwater eel</name>
    <name type="synonym">Muraena anguilla</name>
    <dbReference type="NCBI Taxonomy" id="7936"/>
    <lineage>
        <taxon>Eukaryota</taxon>
        <taxon>Metazoa</taxon>
        <taxon>Chordata</taxon>
        <taxon>Craniata</taxon>
        <taxon>Vertebrata</taxon>
        <taxon>Euteleostomi</taxon>
        <taxon>Actinopterygii</taxon>
        <taxon>Neopterygii</taxon>
        <taxon>Teleostei</taxon>
        <taxon>Anguilliformes</taxon>
        <taxon>Anguillidae</taxon>
        <taxon>Anguilla</taxon>
    </lineage>
</organism>
<dbReference type="EMBL" id="GBXM01070352">
    <property type="protein sequence ID" value="JAH38225.1"/>
    <property type="molecule type" value="Transcribed_RNA"/>
</dbReference>
<sequence length="63" mass="7616">MVIRPCSQLFSYKLPAALNDVINHLLCLYLLLIFKQFVPYLFKHSFTLHFEWLHSIFRQVTNF</sequence>
<reference evidence="2" key="1">
    <citation type="submission" date="2014-11" db="EMBL/GenBank/DDBJ databases">
        <authorList>
            <person name="Amaro Gonzalez C."/>
        </authorList>
    </citation>
    <scope>NUCLEOTIDE SEQUENCE</scope>
</reference>
<evidence type="ECO:0000313" key="2">
    <source>
        <dbReference type="EMBL" id="JAH38225.1"/>
    </source>
</evidence>
<keyword evidence="1" id="KW-0812">Transmembrane</keyword>
<accession>A0A0E9SC16</accession>